<keyword evidence="3" id="KW-1134">Transmembrane beta strand</keyword>
<evidence type="ECO:0000256" key="7">
    <source>
        <dbReference type="ARBA" id="ARBA00023237"/>
    </source>
</evidence>
<evidence type="ECO:0008006" key="10">
    <source>
        <dbReference type="Google" id="ProtNLM"/>
    </source>
</evidence>
<dbReference type="PANTHER" id="PTHR35093:SF8">
    <property type="entry name" value="OUTER MEMBRANE PROTEIN NMB0088-RELATED"/>
    <property type="match status" value="1"/>
</dbReference>
<dbReference type="GO" id="GO:0009279">
    <property type="term" value="C:cell outer membrane"/>
    <property type="evidence" value="ECO:0007669"/>
    <property type="project" value="UniProtKB-SubCell"/>
</dbReference>
<evidence type="ECO:0000313" key="9">
    <source>
        <dbReference type="EMBL" id="HED09822.1"/>
    </source>
</evidence>
<dbReference type="AlphaFoldDB" id="A0A7V1PTY4"/>
<accession>A0A7V1PTY4</accession>
<evidence type="ECO:0000256" key="6">
    <source>
        <dbReference type="ARBA" id="ARBA00023136"/>
    </source>
</evidence>
<keyword evidence="5 8" id="KW-0732">Signal</keyword>
<dbReference type="Proteomes" id="UP000886005">
    <property type="component" value="Unassembled WGS sequence"/>
</dbReference>
<proteinExistence type="inferred from homology"/>
<sequence>MKRITLIILLLFLHTAAWAQQANLNLDKARYGFEVASPTARSLALGNSGLANGGVLLAASHNPALLARADSGLVLQGGGDFLSLQEDRSFPYYDNFGGFVDYGSYYFQDNGYYNFSAQLVYSLKGLIKDMPLALSLGWMPFMDFNYNYFEEVRSTSFGDKLLAYNEFSGEGVLYALPFTVAAAFDNFSVGLSVALLNGDVTTVNRVIPKALGLDSLARDAVLQRQALNTPFYINAGFSFRVDERLSVGGSFRSGFEYQTENLLTSGDSSQTLTQAVAYPARVGMGFDYRFRNILQARLMVDFYYNFWSALTDDLYKAPDYNDTYNIRVGVEHVFFNDFAFRVGYSFENMRENRELTKTLLTAGLGYRWKNVDLNLGLGLTAMEFYQADLYDDAAYDSNVSTRTQNDLVKWNETYGKLDFVIHL</sequence>
<dbReference type="Gene3D" id="2.40.160.60">
    <property type="entry name" value="Outer membrane protein transport protein (OMPP1/FadL/TodX)"/>
    <property type="match status" value="1"/>
</dbReference>
<dbReference type="GO" id="GO:0015483">
    <property type="term" value="F:long-chain fatty acid transporting porin activity"/>
    <property type="evidence" value="ECO:0007669"/>
    <property type="project" value="TreeGrafter"/>
</dbReference>
<gene>
    <name evidence="9" type="ORF">ENJ10_03975</name>
</gene>
<comment type="similarity">
    <text evidence="2">Belongs to the OmpP1/FadL family.</text>
</comment>
<evidence type="ECO:0000256" key="3">
    <source>
        <dbReference type="ARBA" id="ARBA00022452"/>
    </source>
</evidence>
<keyword evidence="4" id="KW-0812">Transmembrane</keyword>
<keyword evidence="6" id="KW-0472">Membrane</keyword>
<organism evidence="9">
    <name type="scientific">Caldithrix abyssi</name>
    <dbReference type="NCBI Taxonomy" id="187145"/>
    <lineage>
        <taxon>Bacteria</taxon>
        <taxon>Pseudomonadati</taxon>
        <taxon>Calditrichota</taxon>
        <taxon>Calditrichia</taxon>
        <taxon>Calditrichales</taxon>
        <taxon>Calditrichaceae</taxon>
        <taxon>Caldithrix</taxon>
    </lineage>
</organism>
<evidence type="ECO:0000256" key="2">
    <source>
        <dbReference type="ARBA" id="ARBA00008163"/>
    </source>
</evidence>
<feature type="chain" id="PRO_5030668043" description="Aromatic hydrocarbon degradation protein" evidence="8">
    <location>
        <begin position="20"/>
        <end position="423"/>
    </location>
</feature>
<dbReference type="SUPFAM" id="SSF56935">
    <property type="entry name" value="Porins"/>
    <property type="match status" value="1"/>
</dbReference>
<name>A0A7V1PTY4_CALAY</name>
<keyword evidence="7" id="KW-0998">Cell outer membrane</keyword>
<evidence type="ECO:0000256" key="5">
    <source>
        <dbReference type="ARBA" id="ARBA00022729"/>
    </source>
</evidence>
<dbReference type="EMBL" id="DRLD01000106">
    <property type="protein sequence ID" value="HED09822.1"/>
    <property type="molecule type" value="Genomic_DNA"/>
</dbReference>
<dbReference type="InterPro" id="IPR005017">
    <property type="entry name" value="OMPP1/FadL/TodX"/>
</dbReference>
<reference evidence="9" key="1">
    <citation type="journal article" date="2020" name="mSystems">
        <title>Genome- and Community-Level Interaction Insights into Carbon Utilization and Element Cycling Functions of Hydrothermarchaeota in Hydrothermal Sediment.</title>
        <authorList>
            <person name="Zhou Z."/>
            <person name="Liu Y."/>
            <person name="Xu W."/>
            <person name="Pan J."/>
            <person name="Luo Z.H."/>
            <person name="Li M."/>
        </authorList>
    </citation>
    <scope>NUCLEOTIDE SEQUENCE [LARGE SCALE GENOMIC DNA]</scope>
    <source>
        <strain evidence="9">HyVt-456</strain>
    </source>
</reference>
<comment type="subcellular location">
    <subcellularLocation>
        <location evidence="1">Cell outer membrane</location>
        <topology evidence="1">Multi-pass membrane protein</topology>
    </subcellularLocation>
</comment>
<protein>
    <recommendedName>
        <fullName evidence="10">Aromatic hydrocarbon degradation protein</fullName>
    </recommendedName>
</protein>
<evidence type="ECO:0000256" key="1">
    <source>
        <dbReference type="ARBA" id="ARBA00004571"/>
    </source>
</evidence>
<feature type="signal peptide" evidence="8">
    <location>
        <begin position="1"/>
        <end position="19"/>
    </location>
</feature>
<evidence type="ECO:0000256" key="4">
    <source>
        <dbReference type="ARBA" id="ARBA00022692"/>
    </source>
</evidence>
<comment type="caution">
    <text evidence="9">The sequence shown here is derived from an EMBL/GenBank/DDBJ whole genome shotgun (WGS) entry which is preliminary data.</text>
</comment>
<evidence type="ECO:0000256" key="8">
    <source>
        <dbReference type="SAM" id="SignalP"/>
    </source>
</evidence>
<dbReference type="PANTHER" id="PTHR35093">
    <property type="entry name" value="OUTER MEMBRANE PROTEIN NMB0088-RELATED"/>
    <property type="match status" value="1"/>
</dbReference>